<gene>
    <name evidence="2" type="ORF">ACFPK0_09105</name>
</gene>
<feature type="signal peptide" evidence="1">
    <location>
        <begin position="1"/>
        <end position="22"/>
    </location>
</feature>
<reference evidence="3" key="1">
    <citation type="journal article" date="2019" name="Int. J. Syst. Evol. Microbiol.">
        <title>The Global Catalogue of Microorganisms (GCM) 10K type strain sequencing project: providing services to taxonomists for standard genome sequencing and annotation.</title>
        <authorList>
            <consortium name="The Broad Institute Genomics Platform"/>
            <consortium name="The Broad Institute Genome Sequencing Center for Infectious Disease"/>
            <person name="Wu L."/>
            <person name="Ma J."/>
        </authorList>
    </citation>
    <scope>NUCLEOTIDE SEQUENCE [LARGE SCALE GENOMIC DNA]</scope>
    <source>
        <strain evidence="3">KACC 12822</strain>
    </source>
</reference>
<dbReference type="EMBL" id="JBHSMM010000001">
    <property type="protein sequence ID" value="MFC5440167.1"/>
    <property type="molecule type" value="Genomic_DNA"/>
</dbReference>
<name>A0ABW0JVQ0_9GAMM</name>
<dbReference type="RefSeq" id="WP_056603538.1">
    <property type="nucleotide sequence ID" value="NZ_JALBWS010000012.1"/>
</dbReference>
<evidence type="ECO:0000313" key="2">
    <source>
        <dbReference type="EMBL" id="MFC5440167.1"/>
    </source>
</evidence>
<comment type="caution">
    <text evidence="2">The sequence shown here is derived from an EMBL/GenBank/DDBJ whole genome shotgun (WGS) entry which is preliminary data.</text>
</comment>
<proteinExistence type="predicted"/>
<organism evidence="2 3">
    <name type="scientific">Rhodanobacter ginsenosidimutans</name>
    <dbReference type="NCBI Taxonomy" id="490571"/>
    <lineage>
        <taxon>Bacteria</taxon>
        <taxon>Pseudomonadati</taxon>
        <taxon>Pseudomonadota</taxon>
        <taxon>Gammaproteobacteria</taxon>
        <taxon>Lysobacterales</taxon>
        <taxon>Rhodanobacteraceae</taxon>
        <taxon>Rhodanobacter</taxon>
    </lineage>
</organism>
<sequence>MKLVKSVLALACGLGLAVSVQATPQHAHGDVAHAAAHGAAHDTVPVPAQRWTPDAPLREGIRRAHVAVDQLSHHEKGHMSDSMAVDRATEVEQAVMFMFANCKLSAEPDAALHGILVPLLAAAQSLKADPKNVESVTEMREALSSYPRYFNDPGWDKPAAADTQD</sequence>
<dbReference type="Proteomes" id="UP001596018">
    <property type="component" value="Unassembled WGS sequence"/>
</dbReference>
<accession>A0ABW0JVQ0</accession>
<feature type="chain" id="PRO_5046203073" evidence="1">
    <location>
        <begin position="23"/>
        <end position="165"/>
    </location>
</feature>
<evidence type="ECO:0000313" key="3">
    <source>
        <dbReference type="Proteomes" id="UP001596018"/>
    </source>
</evidence>
<evidence type="ECO:0000256" key="1">
    <source>
        <dbReference type="SAM" id="SignalP"/>
    </source>
</evidence>
<keyword evidence="3" id="KW-1185">Reference proteome</keyword>
<protein>
    <submittedName>
        <fullName evidence="2">DnrO protein</fullName>
    </submittedName>
</protein>
<keyword evidence="1" id="KW-0732">Signal</keyword>